<proteinExistence type="predicted"/>
<evidence type="ECO:0000313" key="1">
    <source>
        <dbReference type="EMBL" id="KAG5615555.1"/>
    </source>
</evidence>
<dbReference type="EMBL" id="JACXVP010000003">
    <property type="protein sequence ID" value="KAG5615555.1"/>
    <property type="molecule type" value="Genomic_DNA"/>
</dbReference>
<evidence type="ECO:0008006" key="3">
    <source>
        <dbReference type="Google" id="ProtNLM"/>
    </source>
</evidence>
<dbReference type="PANTHER" id="PTHR33116:SF67">
    <property type="entry name" value="REVERSE TRANSCRIPTASE"/>
    <property type="match status" value="1"/>
</dbReference>
<gene>
    <name evidence="1" type="ORF">H5410_015379</name>
</gene>
<evidence type="ECO:0000313" key="2">
    <source>
        <dbReference type="Proteomes" id="UP000824120"/>
    </source>
</evidence>
<organism evidence="1 2">
    <name type="scientific">Solanum commersonii</name>
    <name type="common">Commerson's wild potato</name>
    <name type="synonym">Commerson's nightshade</name>
    <dbReference type="NCBI Taxonomy" id="4109"/>
    <lineage>
        <taxon>Eukaryota</taxon>
        <taxon>Viridiplantae</taxon>
        <taxon>Streptophyta</taxon>
        <taxon>Embryophyta</taxon>
        <taxon>Tracheophyta</taxon>
        <taxon>Spermatophyta</taxon>
        <taxon>Magnoliopsida</taxon>
        <taxon>eudicotyledons</taxon>
        <taxon>Gunneridae</taxon>
        <taxon>Pentapetalae</taxon>
        <taxon>asterids</taxon>
        <taxon>lamiids</taxon>
        <taxon>Solanales</taxon>
        <taxon>Solanaceae</taxon>
        <taxon>Solanoideae</taxon>
        <taxon>Solaneae</taxon>
        <taxon>Solanum</taxon>
    </lineage>
</organism>
<keyword evidence="2" id="KW-1185">Reference proteome</keyword>
<name>A0A9J5ZTX8_SOLCO</name>
<sequence length="98" mass="11729">MMNILRGYELVSGQKVNKDKSFFYLHEKTLLIMTIRLRKLTGLKPGNFPFIYLGCPVYYGRKHRRYYKGLIKKIVARIYSWQNRFLTFGGWESKANTR</sequence>
<reference evidence="1 2" key="1">
    <citation type="submission" date="2020-09" db="EMBL/GenBank/DDBJ databases">
        <title>De no assembly of potato wild relative species, Solanum commersonii.</title>
        <authorList>
            <person name="Cho K."/>
        </authorList>
    </citation>
    <scope>NUCLEOTIDE SEQUENCE [LARGE SCALE GENOMIC DNA]</scope>
    <source>
        <strain evidence="1">LZ3.2</strain>
        <tissue evidence="1">Leaf</tissue>
    </source>
</reference>
<dbReference type="Proteomes" id="UP000824120">
    <property type="component" value="Chromosome 3"/>
</dbReference>
<protein>
    <recommendedName>
        <fullName evidence="3">Reverse transcriptase</fullName>
    </recommendedName>
</protein>
<dbReference type="AlphaFoldDB" id="A0A9J5ZTX8"/>
<dbReference type="OrthoDB" id="1744944at2759"/>
<comment type="caution">
    <text evidence="1">The sequence shown here is derived from an EMBL/GenBank/DDBJ whole genome shotgun (WGS) entry which is preliminary data.</text>
</comment>
<accession>A0A9J5ZTX8</accession>
<dbReference type="PANTHER" id="PTHR33116">
    <property type="entry name" value="REVERSE TRANSCRIPTASE ZINC-BINDING DOMAIN-CONTAINING PROTEIN-RELATED-RELATED"/>
    <property type="match status" value="1"/>
</dbReference>